<evidence type="ECO:0000313" key="16">
    <source>
        <dbReference type="EMBL" id="MQL80058.1"/>
    </source>
</evidence>
<feature type="domain" description="Cation/H+ exchanger transmembrane" evidence="13">
    <location>
        <begin position="40"/>
        <end position="450"/>
    </location>
</feature>
<accession>A0A843U8X9</accession>
<feature type="transmembrane region" description="Helical" evidence="12">
    <location>
        <begin position="366"/>
        <end position="388"/>
    </location>
</feature>
<dbReference type="Gene3D" id="1.20.1530.20">
    <property type="match status" value="1"/>
</dbReference>
<evidence type="ECO:0000256" key="7">
    <source>
        <dbReference type="ARBA" id="ARBA00022958"/>
    </source>
</evidence>
<dbReference type="GO" id="GO:0012505">
    <property type="term" value="C:endomembrane system"/>
    <property type="evidence" value="ECO:0007669"/>
    <property type="project" value="TreeGrafter"/>
</dbReference>
<dbReference type="InterPro" id="IPR057290">
    <property type="entry name" value="CHX17_C"/>
</dbReference>
<gene>
    <name evidence="16" type="ORF">Taro_012492</name>
</gene>
<evidence type="ECO:0008006" key="18">
    <source>
        <dbReference type="Google" id="ProtNLM"/>
    </source>
</evidence>
<evidence type="ECO:0000259" key="14">
    <source>
        <dbReference type="Pfam" id="PF23256"/>
    </source>
</evidence>
<evidence type="ECO:0000256" key="5">
    <source>
        <dbReference type="ARBA" id="ARBA00022538"/>
    </source>
</evidence>
<evidence type="ECO:0000256" key="6">
    <source>
        <dbReference type="ARBA" id="ARBA00022692"/>
    </source>
</evidence>
<feature type="domain" description="Cation/H(+) antiporter C-terminal" evidence="15">
    <location>
        <begin position="646"/>
        <end position="809"/>
    </location>
</feature>
<feature type="transmembrane region" description="Helical" evidence="12">
    <location>
        <begin position="116"/>
        <end position="135"/>
    </location>
</feature>
<comment type="subcellular location">
    <subcellularLocation>
        <location evidence="3">Membrane</location>
        <topology evidence="3">Multi-pass membrane protein</topology>
    </subcellularLocation>
    <subcellularLocation>
        <location evidence="2">Plastid</location>
        <location evidence="2">Chloroplast envelope</location>
    </subcellularLocation>
</comment>
<evidence type="ECO:0000259" key="13">
    <source>
        <dbReference type="Pfam" id="PF00999"/>
    </source>
</evidence>
<name>A0A843U8X9_COLES</name>
<sequence>MDKHAGQINGKTHCSLEGSATLTSYGLFGVSFLVLILAPKVVHLAFGRLRQTRLVSEMTVGIIFGNWEWIRENMDSRVPAALDALLLFTVIAYMFVTGLEMDVRTFFRWDKREVVISYAGTIATVALFFLANPLLSHSKFNILDMNIWETTWAMALIFGSTSSPVLTRLTTELKIGKSDIGRLAVKAGLHNDMVTTSLLILLHLYMRNIWIANNGDDMGEVEDQVSRGVFQAGFLIFGCAMEVVLLWKVMPRFMAWIDERNPGGKRMKGSDIAISLIAIAGTCIFATLFTFSSRSTAFLMGLLLQREGRVATQLISRINFFLTTLGIPLYLLMIGLTTRVNVWTGATVNIYGEVTQWTWHASLSKLAVYFFLSSIGKVVGTTLAALYYRFHLPEAIALGLLLNVKGLFHIFLITGSKESKLINDNTFLVLLLVIMGSIMYIPLVVAMIVWRARKMAHHRLMGLQWHDPASELRMVVGIHGPKNVPAFINIIEATRGGAQAPLVVYAMDLIELTDRAAATLVHEMGGLEAVTVMDEGITATRRAITHALDSYAHECSDGLTIRRLLAVSSYSNMHQDICNGAEDTMSVLVILPFHRSQRVDGGMDNGHPGHRLVYQKVLQSARCSVGILVDRGLAGPNPTSVSQSTMQVAVIFIGGTDDRESLIYAGRMAQHPGVNLTAIRFLPDAGAGEVSRPSVIRGHVLALVNRQERELQLDDACFTEFYERYIADDRVGYMEKYVSNSAELVATLRALQGLYNLFIVGAGGSRDSPMTAGMGDWAECPELGPIGDVLASSDFSVTASILVIQQHSVKKNLDDIAAEFAVI</sequence>
<feature type="transmembrane region" description="Helical" evidence="12">
    <location>
        <begin position="187"/>
        <end position="206"/>
    </location>
</feature>
<dbReference type="PANTHER" id="PTHR32468">
    <property type="entry name" value="CATION/H + ANTIPORTER"/>
    <property type="match status" value="1"/>
</dbReference>
<feature type="transmembrane region" description="Helical" evidence="12">
    <location>
        <begin position="25"/>
        <end position="46"/>
    </location>
</feature>
<comment type="caution">
    <text evidence="16">The sequence shown here is derived from an EMBL/GenBank/DDBJ whole genome shotgun (WGS) entry which is preliminary data.</text>
</comment>
<comment type="similarity">
    <text evidence="11">Belongs to the monovalent cation:proton antiporter 2 (CPA2) transporter (TC 2.A.37) family. CHX (TC 2.A.37.4) subfamily.</text>
</comment>
<dbReference type="SMR" id="A0A843U8X9"/>
<keyword evidence="9" id="KW-0406">Ion transport</keyword>
<feature type="transmembrane region" description="Helical" evidence="12">
    <location>
        <begin position="227"/>
        <end position="247"/>
    </location>
</feature>
<feature type="transmembrane region" description="Helical" evidence="12">
    <location>
        <begin position="427"/>
        <end position="450"/>
    </location>
</feature>
<evidence type="ECO:0000256" key="3">
    <source>
        <dbReference type="ARBA" id="ARBA00004141"/>
    </source>
</evidence>
<evidence type="ECO:0000256" key="10">
    <source>
        <dbReference type="ARBA" id="ARBA00023136"/>
    </source>
</evidence>
<feature type="domain" description="Cation/H(+) antiporter central" evidence="14">
    <location>
        <begin position="502"/>
        <end position="640"/>
    </location>
</feature>
<feature type="transmembrane region" description="Helical" evidence="12">
    <location>
        <begin position="395"/>
        <end position="415"/>
    </location>
</feature>
<dbReference type="Pfam" id="PF23256">
    <property type="entry name" value="CHX17_2nd"/>
    <property type="match status" value="1"/>
</dbReference>
<proteinExistence type="inferred from homology"/>
<evidence type="ECO:0000256" key="2">
    <source>
        <dbReference type="ARBA" id="ARBA00004119"/>
    </source>
</evidence>
<evidence type="ECO:0000259" key="15">
    <source>
        <dbReference type="Pfam" id="PF23259"/>
    </source>
</evidence>
<keyword evidence="10 12" id="KW-0472">Membrane</keyword>
<dbReference type="GO" id="GO:0015297">
    <property type="term" value="F:antiporter activity"/>
    <property type="evidence" value="ECO:0007669"/>
    <property type="project" value="InterPro"/>
</dbReference>
<keyword evidence="8 12" id="KW-1133">Transmembrane helix</keyword>
<keyword evidence="6 12" id="KW-0812">Transmembrane</keyword>
<dbReference type="InterPro" id="IPR057291">
    <property type="entry name" value="CHX17_2nd"/>
</dbReference>
<comment type="function">
    <text evidence="1">May function as sodium-coupled metabolite transporter across the chloroplast envelope.</text>
</comment>
<dbReference type="Proteomes" id="UP000652761">
    <property type="component" value="Unassembled WGS sequence"/>
</dbReference>
<keyword evidence="5" id="KW-0633">Potassium transport</keyword>
<evidence type="ECO:0000256" key="11">
    <source>
        <dbReference type="ARBA" id="ARBA00038341"/>
    </source>
</evidence>
<evidence type="ECO:0000256" key="9">
    <source>
        <dbReference type="ARBA" id="ARBA00023065"/>
    </source>
</evidence>
<dbReference type="Pfam" id="PF23259">
    <property type="entry name" value="CHX17_C"/>
    <property type="match status" value="1"/>
</dbReference>
<evidence type="ECO:0000256" key="4">
    <source>
        <dbReference type="ARBA" id="ARBA00022448"/>
    </source>
</evidence>
<evidence type="ECO:0000256" key="12">
    <source>
        <dbReference type="SAM" id="Phobius"/>
    </source>
</evidence>
<dbReference type="InterPro" id="IPR038770">
    <property type="entry name" value="Na+/solute_symporter_sf"/>
</dbReference>
<keyword evidence="4" id="KW-0813">Transport</keyword>
<dbReference type="EMBL" id="NMUH01000488">
    <property type="protein sequence ID" value="MQL80058.1"/>
    <property type="molecule type" value="Genomic_DNA"/>
</dbReference>
<dbReference type="GO" id="GO:0006813">
    <property type="term" value="P:potassium ion transport"/>
    <property type="evidence" value="ECO:0007669"/>
    <property type="project" value="UniProtKB-KW"/>
</dbReference>
<keyword evidence="7" id="KW-0630">Potassium</keyword>
<feature type="transmembrane region" description="Helical" evidence="12">
    <location>
        <begin position="78"/>
        <end position="96"/>
    </location>
</feature>
<dbReference type="InterPro" id="IPR006153">
    <property type="entry name" value="Cation/H_exchanger_TM"/>
</dbReference>
<reference evidence="16" key="1">
    <citation type="submission" date="2017-07" db="EMBL/GenBank/DDBJ databases">
        <title>Taro Niue Genome Assembly and Annotation.</title>
        <authorList>
            <person name="Atibalentja N."/>
            <person name="Keating K."/>
            <person name="Fields C.J."/>
        </authorList>
    </citation>
    <scope>NUCLEOTIDE SEQUENCE</scope>
    <source>
        <strain evidence="16">Niue_2</strain>
        <tissue evidence="16">Leaf</tissue>
    </source>
</reference>
<feature type="transmembrane region" description="Helical" evidence="12">
    <location>
        <begin position="314"/>
        <end position="336"/>
    </location>
</feature>
<organism evidence="16 17">
    <name type="scientific">Colocasia esculenta</name>
    <name type="common">Wild taro</name>
    <name type="synonym">Arum esculentum</name>
    <dbReference type="NCBI Taxonomy" id="4460"/>
    <lineage>
        <taxon>Eukaryota</taxon>
        <taxon>Viridiplantae</taxon>
        <taxon>Streptophyta</taxon>
        <taxon>Embryophyta</taxon>
        <taxon>Tracheophyta</taxon>
        <taxon>Spermatophyta</taxon>
        <taxon>Magnoliopsida</taxon>
        <taxon>Liliopsida</taxon>
        <taxon>Araceae</taxon>
        <taxon>Aroideae</taxon>
        <taxon>Colocasieae</taxon>
        <taxon>Colocasia</taxon>
    </lineage>
</organism>
<dbReference type="GO" id="GO:0009941">
    <property type="term" value="C:chloroplast envelope"/>
    <property type="evidence" value="ECO:0007669"/>
    <property type="project" value="UniProtKB-SubCell"/>
</dbReference>
<dbReference type="Pfam" id="PF00999">
    <property type="entry name" value="Na_H_Exchanger"/>
    <property type="match status" value="1"/>
</dbReference>
<dbReference type="InterPro" id="IPR050794">
    <property type="entry name" value="CPA2_transporter"/>
</dbReference>
<evidence type="ECO:0000256" key="1">
    <source>
        <dbReference type="ARBA" id="ARBA00003198"/>
    </source>
</evidence>
<dbReference type="PANTHER" id="PTHR32468:SF145">
    <property type="entry name" value="CATION_H(+) ANTIPORTER 28"/>
    <property type="match status" value="1"/>
</dbReference>
<dbReference type="OrthoDB" id="754456at2759"/>
<protein>
    <recommendedName>
        <fullName evidence="18">Cation/H+ exchanger domain-containing protein</fullName>
    </recommendedName>
</protein>
<feature type="transmembrane region" description="Helical" evidence="12">
    <location>
        <begin position="272"/>
        <end position="293"/>
    </location>
</feature>
<evidence type="ECO:0000256" key="8">
    <source>
        <dbReference type="ARBA" id="ARBA00022989"/>
    </source>
</evidence>
<dbReference type="GO" id="GO:1902600">
    <property type="term" value="P:proton transmembrane transport"/>
    <property type="evidence" value="ECO:0007669"/>
    <property type="project" value="InterPro"/>
</dbReference>
<dbReference type="GO" id="GO:0006885">
    <property type="term" value="P:regulation of pH"/>
    <property type="evidence" value="ECO:0007669"/>
    <property type="project" value="TreeGrafter"/>
</dbReference>
<keyword evidence="17" id="KW-1185">Reference proteome</keyword>
<dbReference type="AlphaFoldDB" id="A0A843U8X9"/>
<evidence type="ECO:0000313" key="17">
    <source>
        <dbReference type="Proteomes" id="UP000652761"/>
    </source>
</evidence>
<dbReference type="GO" id="GO:0016020">
    <property type="term" value="C:membrane"/>
    <property type="evidence" value="ECO:0007669"/>
    <property type="project" value="UniProtKB-SubCell"/>
</dbReference>